<dbReference type="PIRSF" id="PIRSF021700">
    <property type="entry name" value="3_dmu_93_MTrfase"/>
    <property type="match status" value="1"/>
</dbReference>
<keyword evidence="2" id="KW-0489">Methyltransferase</keyword>
<reference evidence="3" key="1">
    <citation type="submission" date="2017-08" db="EMBL/GenBank/DDBJ databases">
        <authorList>
            <person name="Varghese N."/>
            <person name="Submissions S."/>
        </authorList>
    </citation>
    <scope>NUCLEOTIDE SEQUENCE [LARGE SCALE GENOMIC DNA]</scope>
    <source>
        <strain evidence="3">USBA17B2</strain>
    </source>
</reference>
<keyword evidence="2" id="KW-0808">Transferase</keyword>
<dbReference type="RefSeq" id="WP_097187439.1">
    <property type="nucleotide sequence ID" value="NZ_OBQK01000003.1"/>
</dbReference>
<dbReference type="CDD" id="cd06588">
    <property type="entry name" value="PhnB_like"/>
    <property type="match status" value="1"/>
</dbReference>
<protein>
    <submittedName>
        <fullName evidence="2">Glyoxalase superfamily enzyme, possibly 3-demethylubiquinone-9 3-methyltransferase</fullName>
    </submittedName>
</protein>
<proteinExistence type="predicted"/>
<dbReference type="InterPro" id="IPR029068">
    <property type="entry name" value="Glyas_Bleomycin-R_OHBP_Dase"/>
</dbReference>
<feature type="domain" description="PhnB-like" evidence="1">
    <location>
        <begin position="4"/>
        <end position="119"/>
    </location>
</feature>
<accession>A0A285VJT5</accession>
<dbReference type="InterPro" id="IPR009725">
    <property type="entry name" value="3_dmu_93_MTrfase"/>
</dbReference>
<evidence type="ECO:0000259" key="1">
    <source>
        <dbReference type="Pfam" id="PF06983"/>
    </source>
</evidence>
<dbReference type="Pfam" id="PF06983">
    <property type="entry name" value="3-dmu-9_3-mt"/>
    <property type="match status" value="1"/>
</dbReference>
<dbReference type="SUPFAM" id="SSF54593">
    <property type="entry name" value="Glyoxalase/Bleomycin resistance protein/Dihydroxybiphenyl dioxygenase"/>
    <property type="match status" value="1"/>
</dbReference>
<evidence type="ECO:0000313" key="3">
    <source>
        <dbReference type="Proteomes" id="UP000219688"/>
    </source>
</evidence>
<dbReference type="GO" id="GO:0032259">
    <property type="term" value="P:methylation"/>
    <property type="evidence" value="ECO:0007669"/>
    <property type="project" value="UniProtKB-KW"/>
</dbReference>
<organism evidence="2 3">
    <name type="scientific">Ornithinimicrobium cerasi</name>
    <dbReference type="NCBI Taxonomy" id="2248773"/>
    <lineage>
        <taxon>Bacteria</taxon>
        <taxon>Bacillati</taxon>
        <taxon>Actinomycetota</taxon>
        <taxon>Actinomycetes</taxon>
        <taxon>Micrococcales</taxon>
        <taxon>Ornithinimicrobiaceae</taxon>
        <taxon>Ornithinimicrobium</taxon>
    </lineage>
</organism>
<dbReference type="EMBL" id="OBQK01000003">
    <property type="protein sequence ID" value="SOC54329.1"/>
    <property type="molecule type" value="Genomic_DNA"/>
</dbReference>
<name>A0A285VJT5_9MICO</name>
<dbReference type="PANTHER" id="PTHR33990:SF2">
    <property type="entry name" value="PHNB-LIKE DOMAIN-CONTAINING PROTEIN"/>
    <property type="match status" value="1"/>
</dbReference>
<dbReference type="GO" id="GO:0008168">
    <property type="term" value="F:methyltransferase activity"/>
    <property type="evidence" value="ECO:0007669"/>
    <property type="project" value="UniProtKB-KW"/>
</dbReference>
<gene>
    <name evidence="2" type="ORF">SAMN05421879_10370</name>
</gene>
<dbReference type="AlphaFoldDB" id="A0A285VJT5"/>
<dbReference type="Gene3D" id="3.10.180.10">
    <property type="entry name" value="2,3-Dihydroxybiphenyl 1,2-Dioxygenase, domain 1"/>
    <property type="match status" value="1"/>
</dbReference>
<sequence>MATLSTCLWFDDQAEEAARFYTSVFPNSHVVGGAPYAAETPSGKEVGSVMTVDFELDGRPFTALNGGPQFSFTEAVSLVVRTRGQEETDRYWDALLADGGEPSMCGWLKDRFGLSWQIVPEELDALLGDPDPERARRAMQVMLTQRRIDIAEIRRAID</sequence>
<keyword evidence="3" id="KW-1185">Reference proteome</keyword>
<dbReference type="Proteomes" id="UP000219688">
    <property type="component" value="Unassembled WGS sequence"/>
</dbReference>
<evidence type="ECO:0000313" key="2">
    <source>
        <dbReference type="EMBL" id="SOC54329.1"/>
    </source>
</evidence>
<keyword evidence="2" id="KW-0830">Ubiquinone</keyword>
<dbReference type="PANTHER" id="PTHR33990">
    <property type="entry name" value="PROTEIN YJDN-RELATED"/>
    <property type="match status" value="1"/>
</dbReference>
<dbReference type="InterPro" id="IPR028973">
    <property type="entry name" value="PhnB-like"/>
</dbReference>